<dbReference type="InterPro" id="IPR000238">
    <property type="entry name" value="RbfA"/>
</dbReference>
<reference evidence="3 4" key="1">
    <citation type="submission" date="2017-10" db="EMBL/GenBank/DDBJ databases">
        <title>Novel microbial diversity and functional potential in the marine mammal oral microbiome.</title>
        <authorList>
            <person name="Dudek N.K."/>
            <person name="Sun C.L."/>
            <person name="Burstein D."/>
            <person name="Kantor R.S."/>
            <person name="Aliaga Goltsman D.S."/>
            <person name="Bik E.M."/>
            <person name="Thomas B.C."/>
            <person name="Banfield J.F."/>
            <person name="Relman D.A."/>
        </authorList>
    </citation>
    <scope>NUCLEOTIDE SEQUENCE [LARGE SCALE GENOMIC DNA]</scope>
    <source>
        <strain evidence="3">DOLJORAL78_47_16</strain>
    </source>
</reference>
<evidence type="ECO:0000313" key="3">
    <source>
        <dbReference type="EMBL" id="PIE35863.1"/>
    </source>
</evidence>
<dbReference type="InterPro" id="IPR020053">
    <property type="entry name" value="Ribosome-bd_factorA_CS"/>
</dbReference>
<dbReference type="Pfam" id="PF02033">
    <property type="entry name" value="RBFA"/>
    <property type="match status" value="1"/>
</dbReference>
<accession>A0A2G6KJL3</accession>
<dbReference type="Gene3D" id="3.30.300.20">
    <property type="match status" value="1"/>
</dbReference>
<comment type="function">
    <text evidence="2">One of several proteins that assist in the late maturation steps of the functional core of the 30S ribosomal subunit. Associates with free 30S ribosomal subunits (but not with 30S subunits that are part of 70S ribosomes or polysomes). Required for efficient processing of 16S rRNA. May interact with the 5'-terminal helix region of 16S rRNA.</text>
</comment>
<dbReference type="PANTHER" id="PTHR33515">
    <property type="entry name" value="RIBOSOME-BINDING FACTOR A, CHLOROPLASTIC-RELATED"/>
    <property type="match status" value="1"/>
</dbReference>
<dbReference type="GO" id="GO:0030490">
    <property type="term" value="P:maturation of SSU-rRNA"/>
    <property type="evidence" value="ECO:0007669"/>
    <property type="project" value="UniProtKB-UniRule"/>
</dbReference>
<dbReference type="GO" id="GO:0005829">
    <property type="term" value="C:cytosol"/>
    <property type="evidence" value="ECO:0007669"/>
    <property type="project" value="TreeGrafter"/>
</dbReference>
<organism evidence="3 4">
    <name type="scientific">candidate division KSB3 bacterium</name>
    <dbReference type="NCBI Taxonomy" id="2044937"/>
    <lineage>
        <taxon>Bacteria</taxon>
        <taxon>candidate division KSB3</taxon>
    </lineage>
</organism>
<dbReference type="NCBIfam" id="TIGR00082">
    <property type="entry name" value="rbfA"/>
    <property type="match status" value="1"/>
</dbReference>
<comment type="similarity">
    <text evidence="2">Belongs to the RbfA family.</text>
</comment>
<evidence type="ECO:0000313" key="4">
    <source>
        <dbReference type="Proteomes" id="UP000230821"/>
    </source>
</evidence>
<dbReference type="PROSITE" id="PS01319">
    <property type="entry name" value="RBFA"/>
    <property type="match status" value="1"/>
</dbReference>
<protein>
    <recommendedName>
        <fullName evidence="2">Ribosome-binding factor A</fullName>
    </recommendedName>
</protein>
<dbReference type="HAMAP" id="MF_00003">
    <property type="entry name" value="RbfA"/>
    <property type="match status" value="1"/>
</dbReference>
<dbReference type="SUPFAM" id="SSF89919">
    <property type="entry name" value="Ribosome-binding factor A, RbfA"/>
    <property type="match status" value="1"/>
</dbReference>
<gene>
    <name evidence="2" type="primary">rbfA</name>
    <name evidence="3" type="ORF">CSA56_02610</name>
</gene>
<dbReference type="InterPro" id="IPR023799">
    <property type="entry name" value="RbfA_dom_sf"/>
</dbReference>
<evidence type="ECO:0000256" key="1">
    <source>
        <dbReference type="ARBA" id="ARBA00022517"/>
    </source>
</evidence>
<proteinExistence type="inferred from homology"/>
<comment type="subunit">
    <text evidence="2">Monomer. Binds 30S ribosomal subunits, but not 50S ribosomal subunits or 70S ribosomes.</text>
</comment>
<evidence type="ECO:0000256" key="2">
    <source>
        <dbReference type="HAMAP-Rule" id="MF_00003"/>
    </source>
</evidence>
<keyword evidence="1 2" id="KW-0690">Ribosome biogenesis</keyword>
<dbReference type="AlphaFoldDB" id="A0A2G6KJL3"/>
<comment type="subcellular location">
    <subcellularLocation>
        <location evidence="2">Cytoplasm</location>
    </subcellularLocation>
</comment>
<name>A0A2G6KJL3_9BACT</name>
<sequence>MKTYKRADRVKHLLQEEMSRILQREIKDPRVKFVTVTDVKLTSDLRDAKVFISSLDPTTDREEMLNGLDRATGYIRGELGRRLKLKYVPHITFFADDSFDQQERILDLIDQIHDDTDQEEPNELLTS</sequence>
<dbReference type="GO" id="GO:0043024">
    <property type="term" value="F:ribosomal small subunit binding"/>
    <property type="evidence" value="ECO:0007669"/>
    <property type="project" value="TreeGrafter"/>
</dbReference>
<dbReference type="Proteomes" id="UP000230821">
    <property type="component" value="Unassembled WGS sequence"/>
</dbReference>
<dbReference type="PANTHER" id="PTHR33515:SF1">
    <property type="entry name" value="RIBOSOME-BINDING FACTOR A, CHLOROPLASTIC-RELATED"/>
    <property type="match status" value="1"/>
</dbReference>
<comment type="caution">
    <text evidence="3">The sequence shown here is derived from an EMBL/GenBank/DDBJ whole genome shotgun (WGS) entry which is preliminary data.</text>
</comment>
<keyword evidence="2" id="KW-0963">Cytoplasm</keyword>
<dbReference type="InterPro" id="IPR015946">
    <property type="entry name" value="KH_dom-like_a/b"/>
</dbReference>
<dbReference type="EMBL" id="PDSK01000031">
    <property type="protein sequence ID" value="PIE35863.1"/>
    <property type="molecule type" value="Genomic_DNA"/>
</dbReference>